<proteinExistence type="inferred from homology"/>
<dbReference type="Gene3D" id="3.30.479.30">
    <property type="entry name" value="Band 7 domain"/>
    <property type="match status" value="1"/>
</dbReference>
<evidence type="ECO:0000313" key="11">
    <source>
        <dbReference type="Proteomes" id="UP001217500"/>
    </source>
</evidence>
<evidence type="ECO:0000256" key="7">
    <source>
        <dbReference type="SAM" id="Coils"/>
    </source>
</evidence>
<comment type="subunit">
    <text evidence="6">HflC and HflK may interact to form a multimeric complex.</text>
</comment>
<dbReference type="InterPro" id="IPR050710">
    <property type="entry name" value="Band7/mec-2_domain"/>
</dbReference>
<dbReference type="GO" id="GO:0016020">
    <property type="term" value="C:membrane"/>
    <property type="evidence" value="ECO:0007669"/>
    <property type="project" value="UniProtKB-SubCell"/>
</dbReference>
<evidence type="ECO:0000256" key="4">
    <source>
        <dbReference type="ARBA" id="ARBA00022989"/>
    </source>
</evidence>
<keyword evidence="3 6" id="KW-0812">Transmembrane</keyword>
<feature type="coiled-coil region" evidence="7">
    <location>
        <begin position="242"/>
        <end position="291"/>
    </location>
</feature>
<dbReference type="InterPro" id="IPR036013">
    <property type="entry name" value="Band_7/SPFH_dom_sf"/>
</dbReference>
<keyword evidence="10" id="KW-0378">Hydrolase</keyword>
<dbReference type="SUPFAM" id="SSF117892">
    <property type="entry name" value="Band 7/SPFH domain"/>
    <property type="match status" value="1"/>
</dbReference>
<dbReference type="Proteomes" id="UP001217500">
    <property type="component" value="Chromosome"/>
</dbReference>
<evidence type="ECO:0000256" key="3">
    <source>
        <dbReference type="ARBA" id="ARBA00022692"/>
    </source>
</evidence>
<feature type="transmembrane region" description="Helical" evidence="6">
    <location>
        <begin position="53"/>
        <end position="72"/>
    </location>
</feature>
<accession>A0AAF0BJV8</accession>
<dbReference type="RefSeq" id="WP_289503076.1">
    <property type="nucleotide sequence ID" value="NZ_CP116805.1"/>
</dbReference>
<reference evidence="10" key="1">
    <citation type="submission" date="2023-01" db="EMBL/GenBank/DDBJ databases">
        <title>The genome sequence of Kordiimonadaceae bacterium 6D33.</title>
        <authorList>
            <person name="Liu Y."/>
        </authorList>
    </citation>
    <scope>NUCLEOTIDE SEQUENCE</scope>
    <source>
        <strain evidence="10">6D33</strain>
    </source>
</reference>
<dbReference type="AlphaFoldDB" id="A0AAF0BJV8"/>
<evidence type="ECO:0000256" key="8">
    <source>
        <dbReference type="SAM" id="MobiDB-lite"/>
    </source>
</evidence>
<dbReference type="CDD" id="cd03404">
    <property type="entry name" value="SPFH_HflK"/>
    <property type="match status" value="1"/>
</dbReference>
<evidence type="ECO:0000256" key="6">
    <source>
        <dbReference type="RuleBase" id="RU364113"/>
    </source>
</evidence>
<keyword evidence="11" id="KW-1185">Reference proteome</keyword>
<dbReference type="PANTHER" id="PTHR43327:SF2">
    <property type="entry name" value="MODULATOR OF FTSH PROTEASE HFLK"/>
    <property type="match status" value="1"/>
</dbReference>
<name>A0AAF0BJV8_9PROT</name>
<sequence>MPWQSNGDGERPNPWGGGGPRRPGGGGSEPPQLDDLIRKSQDQLRRALPGGKGGAGLIFLAILLIWLASGLYRVETNEQAVVLQFGKWTESAGPGLHWHLPFPVETVEVRGVTDEKTIEIGSRGTMGRPGLRQVSSSATDESLMLTQDENIVDIKFNVVWRIKDLGSYLFNIGDPDGTVKGVSESAMRELVGQNKITPIITTARGQIEADALQLIQDTIDSYRAGIEILRVQIIESEAPAEVKDAFLDVQRAEADQQRMKNEADAYANKVVPEARGTAEQMKQEAEAYRARIVANAQGEASRFTSVYNEYKLAKDVTRKRMYLETMEEILTGMDKIVIDDKAGSGVVPYLPLNELSKTKPADAGKTE</sequence>
<dbReference type="InterPro" id="IPR010201">
    <property type="entry name" value="HflK"/>
</dbReference>
<evidence type="ECO:0000256" key="1">
    <source>
        <dbReference type="ARBA" id="ARBA00004167"/>
    </source>
</evidence>
<evidence type="ECO:0000256" key="2">
    <source>
        <dbReference type="ARBA" id="ARBA00006971"/>
    </source>
</evidence>
<keyword evidence="7" id="KW-0175">Coiled coil</keyword>
<feature type="region of interest" description="Disordered" evidence="8">
    <location>
        <begin position="1"/>
        <end position="33"/>
    </location>
</feature>
<protein>
    <recommendedName>
        <fullName evidence="6">Protein HflK</fullName>
    </recommendedName>
</protein>
<dbReference type="InterPro" id="IPR001107">
    <property type="entry name" value="Band_7"/>
</dbReference>
<dbReference type="EMBL" id="CP116805">
    <property type="protein sequence ID" value="WCL53564.1"/>
    <property type="molecule type" value="Genomic_DNA"/>
</dbReference>
<dbReference type="NCBIfam" id="TIGR01933">
    <property type="entry name" value="hflK"/>
    <property type="match status" value="1"/>
</dbReference>
<feature type="domain" description="Band 7" evidence="9">
    <location>
        <begin position="69"/>
        <end position="250"/>
    </location>
</feature>
<dbReference type="Pfam" id="PF12221">
    <property type="entry name" value="HflK_N"/>
    <property type="match status" value="1"/>
</dbReference>
<keyword evidence="10" id="KW-0645">Protease</keyword>
<dbReference type="Pfam" id="PF01145">
    <property type="entry name" value="Band_7"/>
    <property type="match status" value="1"/>
</dbReference>
<comment type="function">
    <text evidence="6">HflC and HflK could encode or regulate a protease.</text>
</comment>
<keyword evidence="4 6" id="KW-1133">Transmembrane helix</keyword>
<feature type="compositionally biased region" description="Gly residues" evidence="8">
    <location>
        <begin position="15"/>
        <end position="28"/>
    </location>
</feature>
<dbReference type="GO" id="GO:0008233">
    <property type="term" value="F:peptidase activity"/>
    <property type="evidence" value="ECO:0007669"/>
    <property type="project" value="UniProtKB-KW"/>
</dbReference>
<evidence type="ECO:0000259" key="9">
    <source>
        <dbReference type="SMART" id="SM00244"/>
    </source>
</evidence>
<dbReference type="KEGG" id="gso:PH603_13575"/>
<keyword evidence="5 6" id="KW-0472">Membrane</keyword>
<organism evidence="10 11">
    <name type="scientific">Gimibacter soli</name>
    <dbReference type="NCBI Taxonomy" id="3024400"/>
    <lineage>
        <taxon>Bacteria</taxon>
        <taxon>Pseudomonadati</taxon>
        <taxon>Pseudomonadota</taxon>
        <taxon>Alphaproteobacteria</taxon>
        <taxon>Kordiimonadales</taxon>
        <taxon>Temperatibacteraceae</taxon>
        <taxon>Gimibacter</taxon>
    </lineage>
</organism>
<dbReference type="InterPro" id="IPR020980">
    <property type="entry name" value="Membrane_HflK_N"/>
</dbReference>
<evidence type="ECO:0000313" key="10">
    <source>
        <dbReference type="EMBL" id="WCL53564.1"/>
    </source>
</evidence>
<gene>
    <name evidence="10" type="primary">hflK</name>
    <name evidence="10" type="ORF">PH603_13575</name>
</gene>
<comment type="subcellular location">
    <subcellularLocation>
        <location evidence="1">Membrane</location>
        <topology evidence="1">Single-pass membrane protein</topology>
    </subcellularLocation>
</comment>
<evidence type="ECO:0000256" key="5">
    <source>
        <dbReference type="ARBA" id="ARBA00023136"/>
    </source>
</evidence>
<dbReference type="GO" id="GO:0006508">
    <property type="term" value="P:proteolysis"/>
    <property type="evidence" value="ECO:0007669"/>
    <property type="project" value="UniProtKB-KW"/>
</dbReference>
<dbReference type="PANTHER" id="PTHR43327">
    <property type="entry name" value="STOMATIN-LIKE PROTEIN 2, MITOCHONDRIAL"/>
    <property type="match status" value="1"/>
</dbReference>
<dbReference type="SMART" id="SM00244">
    <property type="entry name" value="PHB"/>
    <property type="match status" value="1"/>
</dbReference>
<comment type="similarity">
    <text evidence="2 6">Belongs to the band 7/mec-2 family. HflK subfamily.</text>
</comment>